<dbReference type="Pfam" id="PF00172">
    <property type="entry name" value="Zn_clus"/>
    <property type="match status" value="1"/>
</dbReference>
<dbReference type="Gene3D" id="4.10.240.10">
    <property type="entry name" value="Zn(2)-C6 fungal-type DNA-binding domain"/>
    <property type="match status" value="1"/>
</dbReference>
<dbReference type="SMART" id="SM00906">
    <property type="entry name" value="Fungal_trans"/>
    <property type="match status" value="1"/>
</dbReference>
<evidence type="ECO:0000256" key="6">
    <source>
        <dbReference type="SAM" id="MobiDB-lite"/>
    </source>
</evidence>
<feature type="compositionally biased region" description="Low complexity" evidence="6">
    <location>
        <begin position="769"/>
        <end position="779"/>
    </location>
</feature>
<accession>A0A1L9TDQ7</accession>
<proteinExistence type="predicted"/>
<evidence type="ECO:0000256" key="4">
    <source>
        <dbReference type="ARBA" id="ARBA00023163"/>
    </source>
</evidence>
<keyword evidence="1" id="KW-0479">Metal-binding</keyword>
<feature type="region of interest" description="Disordered" evidence="6">
    <location>
        <begin position="761"/>
        <end position="787"/>
    </location>
</feature>
<dbReference type="PROSITE" id="PS00463">
    <property type="entry name" value="ZN2_CY6_FUNGAL_1"/>
    <property type="match status" value="1"/>
</dbReference>
<dbReference type="OrthoDB" id="3266505at2759"/>
<dbReference type="Proteomes" id="UP000184356">
    <property type="component" value="Unassembled WGS sequence"/>
</dbReference>
<dbReference type="GO" id="GO:0006351">
    <property type="term" value="P:DNA-templated transcription"/>
    <property type="evidence" value="ECO:0007669"/>
    <property type="project" value="InterPro"/>
</dbReference>
<organism evidence="8 9">
    <name type="scientific">Aspergillus sydowii CBS 593.65</name>
    <dbReference type="NCBI Taxonomy" id="1036612"/>
    <lineage>
        <taxon>Eukaryota</taxon>
        <taxon>Fungi</taxon>
        <taxon>Dikarya</taxon>
        <taxon>Ascomycota</taxon>
        <taxon>Pezizomycotina</taxon>
        <taxon>Eurotiomycetes</taxon>
        <taxon>Eurotiomycetidae</taxon>
        <taxon>Eurotiales</taxon>
        <taxon>Aspergillaceae</taxon>
        <taxon>Aspergillus</taxon>
        <taxon>Aspergillus subgen. Nidulantes</taxon>
    </lineage>
</organism>
<dbReference type="InterPro" id="IPR001138">
    <property type="entry name" value="Zn2Cys6_DnaBD"/>
</dbReference>
<keyword evidence="3" id="KW-0238">DNA-binding</keyword>
<dbReference type="InterPro" id="IPR036864">
    <property type="entry name" value="Zn2-C6_fun-type_DNA-bd_sf"/>
</dbReference>
<evidence type="ECO:0000256" key="5">
    <source>
        <dbReference type="ARBA" id="ARBA00023242"/>
    </source>
</evidence>
<dbReference type="GO" id="GO:0000981">
    <property type="term" value="F:DNA-binding transcription factor activity, RNA polymerase II-specific"/>
    <property type="evidence" value="ECO:0007669"/>
    <property type="project" value="InterPro"/>
</dbReference>
<keyword evidence="4" id="KW-0804">Transcription</keyword>
<keyword evidence="9" id="KW-1185">Reference proteome</keyword>
<feature type="domain" description="Zn(2)-C6 fungal-type" evidence="7">
    <location>
        <begin position="33"/>
        <end position="62"/>
    </location>
</feature>
<keyword evidence="2" id="KW-0805">Transcription regulation</keyword>
<dbReference type="CDD" id="cd12148">
    <property type="entry name" value="fungal_TF_MHR"/>
    <property type="match status" value="1"/>
</dbReference>
<feature type="region of interest" description="Disordered" evidence="6">
    <location>
        <begin position="660"/>
        <end position="741"/>
    </location>
</feature>
<dbReference type="GeneID" id="63763339"/>
<evidence type="ECO:0000313" key="8">
    <source>
        <dbReference type="EMBL" id="OJJ57433.1"/>
    </source>
</evidence>
<gene>
    <name evidence="8" type="ORF">ASPSYDRAFT_46578</name>
</gene>
<feature type="compositionally biased region" description="Low complexity" evidence="6">
    <location>
        <begin position="1"/>
        <end position="21"/>
    </location>
</feature>
<evidence type="ECO:0000256" key="3">
    <source>
        <dbReference type="ARBA" id="ARBA00023125"/>
    </source>
</evidence>
<evidence type="ECO:0000259" key="7">
    <source>
        <dbReference type="PROSITE" id="PS50048"/>
    </source>
</evidence>
<dbReference type="InterPro" id="IPR007219">
    <property type="entry name" value="XnlR_reg_dom"/>
</dbReference>
<dbReference type="Pfam" id="PF04082">
    <property type="entry name" value="Fungal_trans"/>
    <property type="match status" value="1"/>
</dbReference>
<keyword evidence="5" id="KW-0539">Nucleus</keyword>
<dbReference type="RefSeq" id="XP_040701239.1">
    <property type="nucleotide sequence ID" value="XM_040847266.1"/>
</dbReference>
<evidence type="ECO:0000256" key="2">
    <source>
        <dbReference type="ARBA" id="ARBA00023015"/>
    </source>
</evidence>
<dbReference type="VEuPathDB" id="FungiDB:ASPSYDRAFT_46578"/>
<reference evidence="9" key="1">
    <citation type="journal article" date="2017" name="Genome Biol.">
        <title>Comparative genomics reveals high biological diversity and specific adaptations in the industrially and medically important fungal genus Aspergillus.</title>
        <authorList>
            <person name="de Vries R.P."/>
            <person name="Riley R."/>
            <person name="Wiebenga A."/>
            <person name="Aguilar-Osorio G."/>
            <person name="Amillis S."/>
            <person name="Uchima C.A."/>
            <person name="Anderluh G."/>
            <person name="Asadollahi M."/>
            <person name="Askin M."/>
            <person name="Barry K."/>
            <person name="Battaglia E."/>
            <person name="Bayram O."/>
            <person name="Benocci T."/>
            <person name="Braus-Stromeyer S.A."/>
            <person name="Caldana C."/>
            <person name="Canovas D."/>
            <person name="Cerqueira G.C."/>
            <person name="Chen F."/>
            <person name="Chen W."/>
            <person name="Choi C."/>
            <person name="Clum A."/>
            <person name="Dos Santos R.A."/>
            <person name="Damasio A.R."/>
            <person name="Diallinas G."/>
            <person name="Emri T."/>
            <person name="Fekete E."/>
            <person name="Flipphi M."/>
            <person name="Freyberg S."/>
            <person name="Gallo A."/>
            <person name="Gournas C."/>
            <person name="Habgood R."/>
            <person name="Hainaut M."/>
            <person name="Harispe M.L."/>
            <person name="Henrissat B."/>
            <person name="Hilden K.S."/>
            <person name="Hope R."/>
            <person name="Hossain A."/>
            <person name="Karabika E."/>
            <person name="Karaffa L."/>
            <person name="Karanyi Z."/>
            <person name="Krasevec N."/>
            <person name="Kuo A."/>
            <person name="Kusch H."/>
            <person name="LaButti K."/>
            <person name="Lagendijk E.L."/>
            <person name="Lapidus A."/>
            <person name="Levasseur A."/>
            <person name="Lindquist E."/>
            <person name="Lipzen A."/>
            <person name="Logrieco A.F."/>
            <person name="MacCabe A."/>
            <person name="Maekelae M.R."/>
            <person name="Malavazi I."/>
            <person name="Melin P."/>
            <person name="Meyer V."/>
            <person name="Mielnichuk N."/>
            <person name="Miskei M."/>
            <person name="Molnar A.P."/>
            <person name="Mule G."/>
            <person name="Ngan C.Y."/>
            <person name="Orejas M."/>
            <person name="Orosz E."/>
            <person name="Ouedraogo J.P."/>
            <person name="Overkamp K.M."/>
            <person name="Park H.-S."/>
            <person name="Perrone G."/>
            <person name="Piumi F."/>
            <person name="Punt P.J."/>
            <person name="Ram A.F."/>
            <person name="Ramon A."/>
            <person name="Rauscher S."/>
            <person name="Record E."/>
            <person name="Riano-Pachon D.M."/>
            <person name="Robert V."/>
            <person name="Roehrig J."/>
            <person name="Ruller R."/>
            <person name="Salamov A."/>
            <person name="Salih N.S."/>
            <person name="Samson R.A."/>
            <person name="Sandor E."/>
            <person name="Sanguinetti M."/>
            <person name="Schuetze T."/>
            <person name="Sepcic K."/>
            <person name="Shelest E."/>
            <person name="Sherlock G."/>
            <person name="Sophianopoulou V."/>
            <person name="Squina F.M."/>
            <person name="Sun H."/>
            <person name="Susca A."/>
            <person name="Todd R.B."/>
            <person name="Tsang A."/>
            <person name="Unkles S.E."/>
            <person name="van de Wiele N."/>
            <person name="van Rossen-Uffink D."/>
            <person name="Oliveira J.V."/>
            <person name="Vesth T.C."/>
            <person name="Visser J."/>
            <person name="Yu J.-H."/>
            <person name="Zhou M."/>
            <person name="Andersen M.R."/>
            <person name="Archer D.B."/>
            <person name="Baker S.E."/>
            <person name="Benoit I."/>
            <person name="Brakhage A.A."/>
            <person name="Braus G.H."/>
            <person name="Fischer R."/>
            <person name="Frisvad J.C."/>
            <person name="Goldman G.H."/>
            <person name="Houbraken J."/>
            <person name="Oakley B."/>
            <person name="Pocsi I."/>
            <person name="Scazzocchio C."/>
            <person name="Seiboth B."/>
            <person name="vanKuyk P.A."/>
            <person name="Wortman J."/>
            <person name="Dyer P.S."/>
            <person name="Grigoriev I.V."/>
        </authorList>
    </citation>
    <scope>NUCLEOTIDE SEQUENCE [LARGE SCALE GENOMIC DNA]</scope>
    <source>
        <strain evidence="9">CBS 593.65</strain>
    </source>
</reference>
<dbReference type="InterPro" id="IPR050987">
    <property type="entry name" value="AtrR-like"/>
</dbReference>
<dbReference type="STRING" id="1036612.A0A1L9TDQ7"/>
<evidence type="ECO:0000256" key="1">
    <source>
        <dbReference type="ARBA" id="ARBA00022723"/>
    </source>
</evidence>
<feature type="region of interest" description="Disordered" evidence="6">
    <location>
        <begin position="1"/>
        <end position="25"/>
    </location>
</feature>
<evidence type="ECO:0000313" key="9">
    <source>
        <dbReference type="Proteomes" id="UP000184356"/>
    </source>
</evidence>
<dbReference type="AlphaFoldDB" id="A0A1L9TDQ7"/>
<dbReference type="GO" id="GO:0008270">
    <property type="term" value="F:zinc ion binding"/>
    <property type="evidence" value="ECO:0007669"/>
    <property type="project" value="InterPro"/>
</dbReference>
<dbReference type="PANTHER" id="PTHR46910">
    <property type="entry name" value="TRANSCRIPTION FACTOR PDR1"/>
    <property type="match status" value="1"/>
</dbReference>
<dbReference type="PANTHER" id="PTHR46910:SF32">
    <property type="entry name" value="TRANSCRIPTION FACTOR DOMAIN-CONTAINING PROTEIN-RELATED"/>
    <property type="match status" value="1"/>
</dbReference>
<dbReference type="CDD" id="cd00067">
    <property type="entry name" value="GAL4"/>
    <property type="match status" value="1"/>
</dbReference>
<dbReference type="SMART" id="SM00066">
    <property type="entry name" value="GAL4"/>
    <property type="match status" value="1"/>
</dbReference>
<dbReference type="SUPFAM" id="SSF57701">
    <property type="entry name" value="Zn2/Cys6 DNA-binding domain"/>
    <property type="match status" value="1"/>
</dbReference>
<dbReference type="EMBL" id="KV878588">
    <property type="protein sequence ID" value="OJJ57433.1"/>
    <property type="molecule type" value="Genomic_DNA"/>
</dbReference>
<protein>
    <recommendedName>
        <fullName evidence="7">Zn(2)-C6 fungal-type domain-containing protein</fullName>
    </recommendedName>
</protein>
<name>A0A1L9TDQ7_9EURO</name>
<dbReference type="PROSITE" id="PS50048">
    <property type="entry name" value="ZN2_CY6_FUNGAL_2"/>
    <property type="match status" value="1"/>
</dbReference>
<sequence>MPRGPSSSQASSRRTTPSRTRAATRDPSKVVIACLTCRQRKVKCSGTNPCSYCSKRALDCSFSEHGKRRAYSVARIEYLEARLASYENATPALSPVSQTVEAVCPRREETHARTRTRGPSRTRRSSIQIGNNAFLVDSLGLPAVTRPELEENVPTCASEPSPGSAIAADSSLSSSYAFGSRVQSLLDGSKPAARRDYTAYTTDQLSLHQQSRSTHVFDIPSLPTEQEAFGLLETLVTYIGHTQNYVDAREISDKIGLLYANKQDSANAESLWTLEILLICAIARLFKGNFGGDAHRTDPYPGYALFKFVRDRIPPLGQLYSVGRVGVEVLALVAVYLQNIYCKEEAYVYISTALRLAVSHGYHRQSATGRLLQSEATHINRLWWSIYSQERRIAAATGSPQGISDSVIEQPLPTDSIGFTPAAPMRTSIKLARVYGQIMTVLYGSTLQTEDIFISNVQSIIRSLYDISDEIPLELATGMPKLGHELSLRTSAALHLMFYQALLLTIRPVMLHIAQLILTGMPPQPGILYSSPLGKLCRTCTEAARRLLKVLMTLRQHNCIALFGFFDFDGIFSVTFIMILTAILDSACKDPSQQIHPAPGLAEALDLVQYVADSHNTFAAQWLCEIRRTWAQLCSRLDMPEGYRAIERRLELGSAASTTAAAAAARPRSRPSPRETLPLDATEPVNASSSSSFPARAGNWHGPVHSYEETTTTPFRSSGEPAAGTDFLNGDPGGAPDPQSQSILADLDIWSDINHLWGPLPEDWGEMFQGQNQNQNPNQDESDEGTATASAIPQSLYQNIYGSREWTFTGEDMGDFAELGRHVGGAL</sequence>
<dbReference type="GO" id="GO:0003677">
    <property type="term" value="F:DNA binding"/>
    <property type="evidence" value="ECO:0007669"/>
    <property type="project" value="UniProtKB-KW"/>
</dbReference>